<keyword evidence="1" id="KW-0472">Membrane</keyword>
<dbReference type="AlphaFoldDB" id="A0A0Q9X8E9"/>
<organism evidence="3 4">
    <name type="scientific">Drosophila mojavensis</name>
    <name type="common">Fruit fly</name>
    <dbReference type="NCBI Taxonomy" id="7230"/>
    <lineage>
        <taxon>Eukaryota</taxon>
        <taxon>Metazoa</taxon>
        <taxon>Ecdysozoa</taxon>
        <taxon>Arthropoda</taxon>
        <taxon>Hexapoda</taxon>
        <taxon>Insecta</taxon>
        <taxon>Pterygota</taxon>
        <taxon>Neoptera</taxon>
        <taxon>Endopterygota</taxon>
        <taxon>Diptera</taxon>
        <taxon>Brachycera</taxon>
        <taxon>Muscomorpha</taxon>
        <taxon>Ephydroidea</taxon>
        <taxon>Drosophilidae</taxon>
        <taxon>Drosophila</taxon>
    </lineage>
</organism>
<dbReference type="SMR" id="A0A0Q9X8E9"/>
<dbReference type="Gene3D" id="1.10.287.110">
    <property type="entry name" value="DnaJ domain"/>
    <property type="match status" value="1"/>
</dbReference>
<proteinExistence type="predicted"/>
<dbReference type="Pfam" id="PF00226">
    <property type="entry name" value="DnaJ"/>
    <property type="match status" value="1"/>
</dbReference>
<dbReference type="FunCoup" id="A0A0Q9X8E9">
    <property type="interactions" value="44"/>
</dbReference>
<dbReference type="InterPro" id="IPR052763">
    <property type="entry name" value="DnaJ_C4"/>
</dbReference>
<gene>
    <name evidence="3" type="primary">Dmoj\GI19261</name>
    <name evidence="3" type="ORF">Dmoj_GI19261</name>
</gene>
<feature type="domain" description="J" evidence="2">
    <location>
        <begin position="33"/>
        <end position="100"/>
    </location>
</feature>
<dbReference type="EMBL" id="CH933808">
    <property type="protein sequence ID" value="KRG04413.1"/>
    <property type="molecule type" value="Genomic_DNA"/>
</dbReference>
<dbReference type="Proteomes" id="UP000009192">
    <property type="component" value="Unassembled WGS sequence"/>
</dbReference>
<sequence length="216" mass="24637">MLRLPTLKVFTETATRHNSFNNNARYQSKKPETYYDVLNVNQDCSKRDIRNAYLKLSKQYHPDVKSNAASVEKTARFVKITEAYQTLVKASSRRDYDESLSWNPGAVRETIQPWDVRPNYSANPGPYYGIKGLNRVSNWQVALFLLSLGLIGAIFGFSSVRHSFELSRQYQDEVSAEANSHHAAVVADAQKYGNEEQMRRMVERLARDPIARAAAK</sequence>
<keyword evidence="4" id="KW-1185">Reference proteome</keyword>
<keyword evidence="1" id="KW-1133">Transmembrane helix</keyword>
<dbReference type="InterPro" id="IPR001623">
    <property type="entry name" value="DnaJ_domain"/>
</dbReference>
<dbReference type="PANTHER" id="PTHR44825:SF1">
    <property type="entry name" value="DNAJ HOMOLOG SUBFAMILY C MEMBER 4"/>
    <property type="match status" value="1"/>
</dbReference>
<evidence type="ECO:0000259" key="2">
    <source>
        <dbReference type="PROSITE" id="PS50076"/>
    </source>
</evidence>
<feature type="transmembrane region" description="Helical" evidence="1">
    <location>
        <begin position="139"/>
        <end position="160"/>
    </location>
</feature>
<dbReference type="PANTHER" id="PTHR44825">
    <property type="match status" value="1"/>
</dbReference>
<evidence type="ECO:0000313" key="4">
    <source>
        <dbReference type="Proteomes" id="UP000009192"/>
    </source>
</evidence>
<reference evidence="3 4" key="1">
    <citation type="journal article" date="2007" name="Nature">
        <title>Evolution of genes and genomes on the Drosophila phylogeny.</title>
        <authorList>
            <consortium name="Drosophila 12 Genomes Consortium"/>
            <person name="Clark A.G."/>
            <person name="Eisen M.B."/>
            <person name="Smith D.R."/>
            <person name="Bergman C.M."/>
            <person name="Oliver B."/>
            <person name="Markow T.A."/>
            <person name="Kaufman T.C."/>
            <person name="Kellis M."/>
            <person name="Gelbart W."/>
            <person name="Iyer V.N."/>
            <person name="Pollard D.A."/>
            <person name="Sackton T.B."/>
            <person name="Larracuente A.M."/>
            <person name="Singh N.D."/>
            <person name="Abad J.P."/>
            <person name="Abt D.N."/>
            <person name="Adryan B."/>
            <person name="Aguade M."/>
            <person name="Akashi H."/>
            <person name="Anderson W.W."/>
            <person name="Aquadro C.F."/>
            <person name="Ardell D.H."/>
            <person name="Arguello R."/>
            <person name="Artieri C.G."/>
            <person name="Barbash D.A."/>
            <person name="Barker D."/>
            <person name="Barsanti P."/>
            <person name="Batterham P."/>
            <person name="Batzoglou S."/>
            <person name="Begun D."/>
            <person name="Bhutkar A."/>
            <person name="Blanco E."/>
            <person name="Bosak S.A."/>
            <person name="Bradley R.K."/>
            <person name="Brand A.D."/>
            <person name="Brent M.R."/>
            <person name="Brooks A.N."/>
            <person name="Brown R.H."/>
            <person name="Butlin R.K."/>
            <person name="Caggese C."/>
            <person name="Calvi B.R."/>
            <person name="Bernardo de Carvalho A."/>
            <person name="Caspi A."/>
            <person name="Castrezana S."/>
            <person name="Celniker S.E."/>
            <person name="Chang J.L."/>
            <person name="Chapple C."/>
            <person name="Chatterji S."/>
            <person name="Chinwalla A."/>
            <person name="Civetta A."/>
            <person name="Clifton S.W."/>
            <person name="Comeron J.M."/>
            <person name="Costello J.C."/>
            <person name="Coyne J.A."/>
            <person name="Daub J."/>
            <person name="David R.G."/>
            <person name="Delcher A.L."/>
            <person name="Delehaunty K."/>
            <person name="Do C.B."/>
            <person name="Ebling H."/>
            <person name="Edwards K."/>
            <person name="Eickbush T."/>
            <person name="Evans J.D."/>
            <person name="Filipski A."/>
            <person name="Findeiss S."/>
            <person name="Freyhult E."/>
            <person name="Fulton L."/>
            <person name="Fulton R."/>
            <person name="Garcia A.C."/>
            <person name="Gardiner A."/>
            <person name="Garfield D.A."/>
            <person name="Garvin B.E."/>
            <person name="Gibson G."/>
            <person name="Gilbert D."/>
            <person name="Gnerre S."/>
            <person name="Godfrey J."/>
            <person name="Good R."/>
            <person name="Gotea V."/>
            <person name="Gravely B."/>
            <person name="Greenberg A.J."/>
            <person name="Griffiths-Jones S."/>
            <person name="Gross S."/>
            <person name="Guigo R."/>
            <person name="Gustafson E.A."/>
            <person name="Haerty W."/>
            <person name="Hahn M.W."/>
            <person name="Halligan D.L."/>
            <person name="Halpern A.L."/>
            <person name="Halter G.M."/>
            <person name="Han M.V."/>
            <person name="Heger A."/>
            <person name="Hillier L."/>
            <person name="Hinrichs A.S."/>
            <person name="Holmes I."/>
            <person name="Hoskins R.A."/>
            <person name="Hubisz M.J."/>
            <person name="Hultmark D."/>
            <person name="Huntley M.A."/>
            <person name="Jaffe D.B."/>
            <person name="Jagadeeshan S."/>
            <person name="Jeck W.R."/>
            <person name="Johnson J."/>
            <person name="Jones C.D."/>
            <person name="Jordan W.C."/>
            <person name="Karpen G.H."/>
            <person name="Kataoka E."/>
            <person name="Keightley P.D."/>
            <person name="Kheradpour P."/>
            <person name="Kirkness E.F."/>
            <person name="Koerich L.B."/>
            <person name="Kristiansen K."/>
            <person name="Kudrna D."/>
            <person name="Kulathinal R.J."/>
            <person name="Kumar S."/>
            <person name="Kwok R."/>
            <person name="Lander E."/>
            <person name="Langley C.H."/>
            <person name="Lapoint R."/>
            <person name="Lazzaro B.P."/>
            <person name="Lee S.J."/>
            <person name="Levesque L."/>
            <person name="Li R."/>
            <person name="Lin C.F."/>
            <person name="Lin M.F."/>
            <person name="Lindblad-Toh K."/>
            <person name="Llopart A."/>
            <person name="Long M."/>
            <person name="Low L."/>
            <person name="Lozovsky E."/>
            <person name="Lu J."/>
            <person name="Luo M."/>
            <person name="Machado C.A."/>
            <person name="Makalowski W."/>
            <person name="Marzo M."/>
            <person name="Matsuda M."/>
            <person name="Matzkin L."/>
            <person name="McAllister B."/>
            <person name="McBride C.S."/>
            <person name="McKernan B."/>
            <person name="McKernan K."/>
            <person name="Mendez-Lago M."/>
            <person name="Minx P."/>
            <person name="Mollenhauer M.U."/>
            <person name="Montooth K."/>
            <person name="Mount S.M."/>
            <person name="Mu X."/>
            <person name="Myers E."/>
            <person name="Negre B."/>
            <person name="Newfeld S."/>
            <person name="Nielsen R."/>
            <person name="Noor M.A."/>
            <person name="O'Grady P."/>
            <person name="Pachter L."/>
            <person name="Papaceit M."/>
            <person name="Parisi M.J."/>
            <person name="Parisi M."/>
            <person name="Parts L."/>
            <person name="Pedersen J.S."/>
            <person name="Pesole G."/>
            <person name="Phillippy A.M."/>
            <person name="Ponting C.P."/>
            <person name="Pop M."/>
            <person name="Porcelli D."/>
            <person name="Powell J.R."/>
            <person name="Prohaska S."/>
            <person name="Pruitt K."/>
            <person name="Puig M."/>
            <person name="Quesneville H."/>
            <person name="Ram K.R."/>
            <person name="Rand D."/>
            <person name="Rasmussen M.D."/>
            <person name="Reed L.K."/>
            <person name="Reenan R."/>
            <person name="Reily A."/>
            <person name="Remington K.A."/>
            <person name="Rieger T.T."/>
            <person name="Ritchie M.G."/>
            <person name="Robin C."/>
            <person name="Rogers Y.H."/>
            <person name="Rohde C."/>
            <person name="Rozas J."/>
            <person name="Rubenfield M.J."/>
            <person name="Ruiz A."/>
            <person name="Russo S."/>
            <person name="Salzberg S.L."/>
            <person name="Sanchez-Gracia A."/>
            <person name="Saranga D.J."/>
            <person name="Sato H."/>
            <person name="Schaeffer S.W."/>
            <person name="Schatz M.C."/>
            <person name="Schlenke T."/>
            <person name="Schwartz R."/>
            <person name="Segarra C."/>
            <person name="Singh R.S."/>
            <person name="Sirot L."/>
            <person name="Sirota M."/>
            <person name="Sisneros N.B."/>
            <person name="Smith C.D."/>
            <person name="Smith T.F."/>
            <person name="Spieth J."/>
            <person name="Stage D.E."/>
            <person name="Stark A."/>
            <person name="Stephan W."/>
            <person name="Strausberg R.L."/>
            <person name="Strempel S."/>
            <person name="Sturgill D."/>
            <person name="Sutton G."/>
            <person name="Sutton G.G."/>
            <person name="Tao W."/>
            <person name="Teichmann S."/>
            <person name="Tobari Y.N."/>
            <person name="Tomimura Y."/>
            <person name="Tsolas J.M."/>
            <person name="Valente V.L."/>
            <person name="Venter E."/>
            <person name="Venter J.C."/>
            <person name="Vicario S."/>
            <person name="Vieira F.G."/>
            <person name="Vilella A.J."/>
            <person name="Villasante A."/>
            <person name="Walenz B."/>
            <person name="Wang J."/>
            <person name="Wasserman M."/>
            <person name="Watts T."/>
            <person name="Wilson D."/>
            <person name="Wilson R.K."/>
            <person name="Wing R.A."/>
            <person name="Wolfner M.F."/>
            <person name="Wong A."/>
            <person name="Wong G.K."/>
            <person name="Wu C.I."/>
            <person name="Wu G."/>
            <person name="Yamamoto D."/>
            <person name="Yang H.P."/>
            <person name="Yang S.P."/>
            <person name="Yorke J.A."/>
            <person name="Yoshida K."/>
            <person name="Zdobnov E."/>
            <person name="Zhang P."/>
            <person name="Zhang Y."/>
            <person name="Zimin A.V."/>
            <person name="Baldwin J."/>
            <person name="Abdouelleil A."/>
            <person name="Abdulkadir J."/>
            <person name="Abebe A."/>
            <person name="Abera B."/>
            <person name="Abreu J."/>
            <person name="Acer S.C."/>
            <person name="Aftuck L."/>
            <person name="Alexander A."/>
            <person name="An P."/>
            <person name="Anderson E."/>
            <person name="Anderson S."/>
            <person name="Arachi H."/>
            <person name="Azer M."/>
            <person name="Bachantsang P."/>
            <person name="Barry A."/>
            <person name="Bayul T."/>
            <person name="Berlin A."/>
            <person name="Bessette D."/>
            <person name="Bloom T."/>
            <person name="Blye J."/>
            <person name="Boguslavskiy L."/>
            <person name="Bonnet C."/>
            <person name="Boukhgalter B."/>
            <person name="Bourzgui I."/>
            <person name="Brown A."/>
            <person name="Cahill P."/>
            <person name="Channer S."/>
            <person name="Cheshatsang Y."/>
            <person name="Chuda L."/>
            <person name="Citroen M."/>
            <person name="Collymore A."/>
            <person name="Cooke P."/>
            <person name="Costello M."/>
            <person name="D'Aco K."/>
            <person name="Daza R."/>
            <person name="De Haan G."/>
            <person name="DeGray S."/>
            <person name="DeMaso C."/>
            <person name="Dhargay N."/>
            <person name="Dooley K."/>
            <person name="Dooley E."/>
            <person name="Doricent M."/>
            <person name="Dorje P."/>
            <person name="Dorjee K."/>
            <person name="Dupes A."/>
            <person name="Elong R."/>
            <person name="Falk J."/>
            <person name="Farina A."/>
            <person name="Faro S."/>
            <person name="Ferguson D."/>
            <person name="Fisher S."/>
            <person name="Foley C.D."/>
            <person name="Franke A."/>
            <person name="Friedrich D."/>
            <person name="Gadbois L."/>
            <person name="Gearin G."/>
            <person name="Gearin C.R."/>
            <person name="Giannoukos G."/>
            <person name="Goode T."/>
            <person name="Graham J."/>
            <person name="Grandbois E."/>
            <person name="Grewal S."/>
            <person name="Gyaltsen K."/>
            <person name="Hafez N."/>
            <person name="Hagos B."/>
            <person name="Hall J."/>
            <person name="Henson C."/>
            <person name="Hollinger A."/>
            <person name="Honan T."/>
            <person name="Huard M.D."/>
            <person name="Hughes L."/>
            <person name="Hurhula B."/>
            <person name="Husby M.E."/>
            <person name="Kamat A."/>
            <person name="Kanga B."/>
            <person name="Kashin S."/>
            <person name="Khazanovich D."/>
            <person name="Kisner P."/>
            <person name="Lance K."/>
            <person name="Lara M."/>
            <person name="Lee W."/>
            <person name="Lennon N."/>
            <person name="Letendre F."/>
            <person name="LeVine R."/>
            <person name="Lipovsky A."/>
            <person name="Liu X."/>
            <person name="Liu J."/>
            <person name="Liu S."/>
            <person name="Lokyitsang T."/>
            <person name="Lokyitsang Y."/>
            <person name="Lubonja R."/>
            <person name="Lui A."/>
            <person name="MacDonald P."/>
            <person name="Magnisalis V."/>
            <person name="Maru K."/>
            <person name="Matthews C."/>
            <person name="McCusker W."/>
            <person name="McDonough S."/>
            <person name="Mehta T."/>
            <person name="Meldrim J."/>
            <person name="Meneus L."/>
            <person name="Mihai O."/>
            <person name="Mihalev A."/>
            <person name="Mihova T."/>
            <person name="Mittelman R."/>
            <person name="Mlenga V."/>
            <person name="Montmayeur A."/>
            <person name="Mulrain L."/>
            <person name="Navidi A."/>
            <person name="Naylor J."/>
            <person name="Negash T."/>
            <person name="Nguyen T."/>
            <person name="Nguyen N."/>
            <person name="Nicol R."/>
            <person name="Norbu C."/>
            <person name="Norbu N."/>
            <person name="Novod N."/>
            <person name="O'Neill B."/>
            <person name="Osman S."/>
            <person name="Markiewicz E."/>
            <person name="Oyono O.L."/>
            <person name="Patti C."/>
            <person name="Phunkhang P."/>
            <person name="Pierre F."/>
            <person name="Priest M."/>
            <person name="Raghuraman S."/>
            <person name="Rege F."/>
            <person name="Reyes R."/>
            <person name="Rise C."/>
            <person name="Rogov P."/>
            <person name="Ross K."/>
            <person name="Ryan E."/>
            <person name="Settipalli S."/>
            <person name="Shea T."/>
            <person name="Sherpa N."/>
            <person name="Shi L."/>
            <person name="Shih D."/>
            <person name="Sparrow T."/>
            <person name="Spaulding J."/>
            <person name="Stalker J."/>
            <person name="Stange-Thomann N."/>
            <person name="Stavropoulos S."/>
            <person name="Stone C."/>
            <person name="Strader C."/>
            <person name="Tesfaye S."/>
            <person name="Thomson T."/>
            <person name="Thoulutsang Y."/>
            <person name="Thoulutsang D."/>
            <person name="Topham K."/>
            <person name="Topping I."/>
            <person name="Tsamla T."/>
            <person name="Vassiliev H."/>
            <person name="Vo A."/>
            <person name="Wangchuk T."/>
            <person name="Wangdi T."/>
            <person name="Weiand M."/>
            <person name="Wilkinson J."/>
            <person name="Wilson A."/>
            <person name="Yadav S."/>
            <person name="Young G."/>
            <person name="Yu Q."/>
            <person name="Zembek L."/>
            <person name="Zhong D."/>
            <person name="Zimmer A."/>
            <person name="Zwirko Z."/>
            <person name="Jaffe D.B."/>
            <person name="Alvarez P."/>
            <person name="Brockman W."/>
            <person name="Butler J."/>
            <person name="Chin C."/>
            <person name="Gnerre S."/>
            <person name="Grabherr M."/>
            <person name="Kleber M."/>
            <person name="Mauceli E."/>
            <person name="MacCallum I."/>
        </authorList>
    </citation>
    <scope>NUCLEOTIDE SEQUENCE [LARGE SCALE GENOMIC DNA]</scope>
    <source>
        <strain evidence="4">Tucson 15081-1352.22</strain>
    </source>
</reference>
<dbReference type="PRINTS" id="PR00625">
    <property type="entry name" value="JDOMAIN"/>
</dbReference>
<dbReference type="GO" id="GO:0007283">
    <property type="term" value="P:spermatogenesis"/>
    <property type="evidence" value="ECO:0007669"/>
    <property type="project" value="EnsemblMetazoa"/>
</dbReference>
<dbReference type="InParanoid" id="A0A0Q9X8E9"/>
<dbReference type="SUPFAM" id="SSF46565">
    <property type="entry name" value="Chaperone J-domain"/>
    <property type="match status" value="1"/>
</dbReference>
<evidence type="ECO:0000256" key="1">
    <source>
        <dbReference type="SAM" id="Phobius"/>
    </source>
</evidence>
<dbReference type="PROSITE" id="PS50076">
    <property type="entry name" value="DNAJ_2"/>
    <property type="match status" value="1"/>
</dbReference>
<dbReference type="SMART" id="SM00271">
    <property type="entry name" value="DnaJ"/>
    <property type="match status" value="1"/>
</dbReference>
<keyword evidence="1" id="KW-0812">Transmembrane</keyword>
<name>A0A0Q9X8E9_DROMO</name>
<dbReference type="InterPro" id="IPR036869">
    <property type="entry name" value="J_dom_sf"/>
</dbReference>
<evidence type="ECO:0000313" key="3">
    <source>
        <dbReference type="EMBL" id="KRG04413.1"/>
    </source>
</evidence>
<dbReference type="CDD" id="cd06257">
    <property type="entry name" value="DnaJ"/>
    <property type="match status" value="1"/>
</dbReference>
<accession>A0A0Q9X8E9</accession>
<protein>
    <submittedName>
        <fullName evidence="3">Uncharacterized protein, isoform B</fullName>
    </submittedName>
</protein>
<dbReference type="OrthoDB" id="445556at2759"/>